<gene>
    <name evidence="2" type="ORF">EHQ24_17980</name>
</gene>
<keyword evidence="1" id="KW-0472">Membrane</keyword>
<keyword evidence="1" id="KW-0812">Transmembrane</keyword>
<feature type="transmembrane region" description="Helical" evidence="1">
    <location>
        <begin position="160"/>
        <end position="176"/>
    </location>
</feature>
<feature type="transmembrane region" description="Helical" evidence="1">
    <location>
        <begin position="91"/>
        <end position="108"/>
    </location>
</feature>
<dbReference type="OrthoDB" id="327428at2"/>
<reference evidence="2" key="1">
    <citation type="journal article" date="2019" name="PLoS Negl. Trop. Dis.">
        <title>Revisiting the worldwide diversity of Leptospira species in the environment.</title>
        <authorList>
            <person name="Vincent A.T."/>
            <person name="Schiettekatte O."/>
            <person name="Bourhy P."/>
            <person name="Veyrier F.J."/>
            <person name="Picardeau M."/>
        </authorList>
    </citation>
    <scope>NUCLEOTIDE SEQUENCE [LARGE SCALE GENOMIC DNA]</scope>
    <source>
        <strain evidence="2">201800287</strain>
    </source>
</reference>
<accession>A0A4R9I0P0</accession>
<dbReference type="AlphaFoldDB" id="A0A4R9I0P0"/>
<feature type="transmembrane region" description="Helical" evidence="1">
    <location>
        <begin position="67"/>
        <end position="85"/>
    </location>
</feature>
<organism evidence="2 3">
    <name type="scientific">Leptospira noumeaensis</name>
    <dbReference type="NCBI Taxonomy" id="2484964"/>
    <lineage>
        <taxon>Bacteria</taxon>
        <taxon>Pseudomonadati</taxon>
        <taxon>Spirochaetota</taxon>
        <taxon>Spirochaetia</taxon>
        <taxon>Leptospirales</taxon>
        <taxon>Leptospiraceae</taxon>
        <taxon>Leptospira</taxon>
    </lineage>
</organism>
<comment type="caution">
    <text evidence="2">The sequence shown here is derived from an EMBL/GenBank/DDBJ whole genome shotgun (WGS) entry which is preliminary data.</text>
</comment>
<feature type="transmembrane region" description="Helical" evidence="1">
    <location>
        <begin position="115"/>
        <end position="131"/>
    </location>
</feature>
<feature type="transmembrane region" description="Helical" evidence="1">
    <location>
        <begin position="41"/>
        <end position="60"/>
    </location>
</feature>
<sequence length="501" mass="58023">MPYDEAYHIHYTITGHLGSDGIFYRLYLSILNQFVTNPIDLYRTNFALVTIFFGFSLFAFTFKVTKSAFFAFLFSYFFLIVNPTFSMSPSYIAHFNASFMMIIFTLAFGRKKDQMLLVLLIGGVILTFIRPEYSLSLLLSILVVSFYVLYQYLTYQRLKYPIIIALLLSLFLFIKYNPTDGQRSSIAFCQHYAYGLFQFDMWNEDPWSYCELAMSRDFGSAKTIAEALFANPSKFFSHVVRNILILPKELGSLLIPFFSVELGNNTVGMQVAAYPVILIILFWFAGLLISLYQGQRNLILRCFVLIYSIPVLVSTILIYPRPHYLLMVVPFLLIFGFQNIREKFGLFKYKAKFSFPLNTILIASILIYITPWRLSGKSGLSVPDGQAGIHGKGLCTSVDNLNFLNHLNFENREIVLLSNLGFISTFLPKDMRVYHHFDKNTNFDEFILRNKINLVWINSALLNDLNFRNDNEFKKFVIGKNEGWKRMNIPNCPNDFLLFNF</sequence>
<dbReference type="EMBL" id="RQFK01000033">
    <property type="protein sequence ID" value="TGK78438.1"/>
    <property type="molecule type" value="Genomic_DNA"/>
</dbReference>
<evidence type="ECO:0008006" key="4">
    <source>
        <dbReference type="Google" id="ProtNLM"/>
    </source>
</evidence>
<name>A0A4R9I0P0_9LEPT</name>
<feature type="transmembrane region" description="Helical" evidence="1">
    <location>
        <begin position="353"/>
        <end position="374"/>
    </location>
</feature>
<protein>
    <recommendedName>
        <fullName evidence="4">Glycosyltransferase RgtA/B/C/D-like domain-containing protein</fullName>
    </recommendedName>
</protein>
<dbReference type="Proteomes" id="UP000298009">
    <property type="component" value="Unassembled WGS sequence"/>
</dbReference>
<evidence type="ECO:0000313" key="2">
    <source>
        <dbReference type="EMBL" id="TGK78438.1"/>
    </source>
</evidence>
<evidence type="ECO:0000313" key="3">
    <source>
        <dbReference type="Proteomes" id="UP000298009"/>
    </source>
</evidence>
<keyword evidence="3" id="KW-1185">Reference proteome</keyword>
<evidence type="ECO:0000256" key="1">
    <source>
        <dbReference type="SAM" id="Phobius"/>
    </source>
</evidence>
<feature type="transmembrane region" description="Helical" evidence="1">
    <location>
        <begin position="298"/>
        <end position="318"/>
    </location>
</feature>
<feature type="transmembrane region" description="Helical" evidence="1">
    <location>
        <begin position="272"/>
        <end position="291"/>
    </location>
</feature>
<proteinExistence type="predicted"/>
<dbReference type="RefSeq" id="WP_135602969.1">
    <property type="nucleotide sequence ID" value="NZ_RQFK01000033.1"/>
</dbReference>
<feature type="transmembrane region" description="Helical" evidence="1">
    <location>
        <begin position="137"/>
        <end position="153"/>
    </location>
</feature>
<feature type="transmembrane region" description="Helical" evidence="1">
    <location>
        <begin position="324"/>
        <end position="341"/>
    </location>
</feature>
<keyword evidence="1" id="KW-1133">Transmembrane helix</keyword>